<proteinExistence type="predicted"/>
<dbReference type="EMBL" id="VGJX01000392">
    <property type="protein sequence ID" value="MBM3274964.1"/>
    <property type="molecule type" value="Genomic_DNA"/>
</dbReference>
<sequence length="83" mass="9099">MLRHHLDQALEPIAKEFNAQILARGEELELTLTAAQKVLLDDLEGIHFRRSSAMVVASFDLGVEVGKALCGFRLRTAALEVGP</sequence>
<gene>
    <name evidence="1" type="ORF">FJZ00_07415</name>
</gene>
<name>A0A937X6B2_9BACT</name>
<comment type="caution">
    <text evidence="1">The sequence shown here is derived from an EMBL/GenBank/DDBJ whole genome shotgun (WGS) entry which is preliminary data.</text>
</comment>
<organism evidence="1 2">
    <name type="scientific">Candidatus Tanganyikabacteria bacterium</name>
    <dbReference type="NCBI Taxonomy" id="2961651"/>
    <lineage>
        <taxon>Bacteria</taxon>
        <taxon>Bacillati</taxon>
        <taxon>Candidatus Sericytochromatia</taxon>
        <taxon>Candidatus Tanganyikabacteria</taxon>
    </lineage>
</organism>
<reference evidence="1 2" key="1">
    <citation type="submission" date="2019-03" db="EMBL/GenBank/DDBJ databases">
        <title>Lake Tanganyika Metagenome-Assembled Genomes (MAGs).</title>
        <authorList>
            <person name="Tran P."/>
        </authorList>
    </citation>
    <scope>NUCLEOTIDE SEQUENCE [LARGE SCALE GENOMIC DNA]</scope>
    <source>
        <strain evidence="1">K_DeepCast_65m_m2_236</strain>
    </source>
</reference>
<dbReference type="AlphaFoldDB" id="A0A937X6B2"/>
<protein>
    <submittedName>
        <fullName evidence="1">Uncharacterized protein</fullName>
    </submittedName>
</protein>
<dbReference type="Proteomes" id="UP000703893">
    <property type="component" value="Unassembled WGS sequence"/>
</dbReference>
<accession>A0A937X6B2</accession>
<evidence type="ECO:0000313" key="1">
    <source>
        <dbReference type="EMBL" id="MBM3274964.1"/>
    </source>
</evidence>
<evidence type="ECO:0000313" key="2">
    <source>
        <dbReference type="Proteomes" id="UP000703893"/>
    </source>
</evidence>